<accession>A0ABZ0YM55</accession>
<dbReference type="RefSeq" id="WP_223288900.1">
    <property type="nucleotide sequence ID" value="NZ_CP140255.1"/>
</dbReference>
<keyword evidence="3" id="KW-1185">Reference proteome</keyword>
<organism evidence="2 3">
    <name type="scientific">Vreelandella neptunia</name>
    <dbReference type="NCBI Taxonomy" id="115551"/>
    <lineage>
        <taxon>Bacteria</taxon>
        <taxon>Pseudomonadati</taxon>
        <taxon>Pseudomonadota</taxon>
        <taxon>Gammaproteobacteria</taxon>
        <taxon>Oceanospirillales</taxon>
        <taxon>Halomonadaceae</taxon>
        <taxon>Vreelandella</taxon>
    </lineage>
</organism>
<protein>
    <recommendedName>
        <fullName evidence="1">Replication-associated protein ORF2/G2P domain-containing protein</fullName>
    </recommendedName>
</protein>
<reference evidence="2 3" key="1">
    <citation type="submission" date="2023-11" db="EMBL/GenBank/DDBJ databases">
        <title>MicrobeMod: A computational toolkit for identifying prokaryotic methylation and restriction-modification with nanopore sequencing.</title>
        <authorList>
            <person name="Crits-Christoph A."/>
            <person name="Kang S.C."/>
            <person name="Lee H."/>
            <person name="Ostrov N."/>
        </authorList>
    </citation>
    <scope>NUCLEOTIDE SEQUENCE [LARGE SCALE GENOMIC DNA]</scope>
    <source>
        <strain evidence="2 3">ATCC BAA-805</strain>
    </source>
</reference>
<evidence type="ECO:0000313" key="2">
    <source>
        <dbReference type="EMBL" id="WQH13197.1"/>
    </source>
</evidence>
<feature type="domain" description="Replication-associated protein ORF2/G2P" evidence="1">
    <location>
        <begin position="36"/>
        <end position="163"/>
    </location>
</feature>
<gene>
    <name evidence="2" type="ORF">SR894_01295</name>
</gene>
<dbReference type="Proteomes" id="UP001324794">
    <property type="component" value="Chromosome"/>
</dbReference>
<dbReference type="EMBL" id="CP140255">
    <property type="protein sequence ID" value="WQH13197.1"/>
    <property type="molecule type" value="Genomic_DNA"/>
</dbReference>
<proteinExistence type="predicted"/>
<dbReference type="InterPro" id="IPR056906">
    <property type="entry name" value="ORF2/G2P_dom"/>
</dbReference>
<evidence type="ECO:0000259" key="1">
    <source>
        <dbReference type="Pfam" id="PF23343"/>
    </source>
</evidence>
<name>A0ABZ0YM55_9GAMM</name>
<dbReference type="Pfam" id="PF23343">
    <property type="entry name" value="REP_ORF2-G2P"/>
    <property type="match status" value="1"/>
</dbReference>
<sequence>MSTLKKERDLSYMSEAQLMKFRQETVSDICSYQWQYFFTLTFNNKIESRDKVEAIVGKFINVLSAMVFGSRSKKRVNCYSVAEHHKSGGLHVHLLIEDVRSRITNENILKDFNLPEKVHEAWMRCSSNTTSPSKAKLTIENRWFEKIYDIDRLANYITKEMEEKINPVLYQQLTLKGRRFQ</sequence>
<evidence type="ECO:0000313" key="3">
    <source>
        <dbReference type="Proteomes" id="UP001324794"/>
    </source>
</evidence>